<comment type="caution">
    <text evidence="2">The sequence shown here is derived from an EMBL/GenBank/DDBJ whole genome shotgun (WGS) entry which is preliminary data.</text>
</comment>
<dbReference type="EMBL" id="ASHM01014329">
    <property type="protein sequence ID" value="PNX96271.1"/>
    <property type="molecule type" value="Genomic_DNA"/>
</dbReference>
<evidence type="ECO:0000313" key="2">
    <source>
        <dbReference type="EMBL" id="PNX96271.1"/>
    </source>
</evidence>
<evidence type="ECO:0000259" key="1">
    <source>
        <dbReference type="Pfam" id="PF07734"/>
    </source>
</evidence>
<gene>
    <name evidence="2" type="ORF">L195_g019474</name>
</gene>
<dbReference type="AlphaFoldDB" id="A0A2K3MZP6"/>
<dbReference type="PANTHER" id="PTHR31672:SF13">
    <property type="entry name" value="F-BOX PROTEIN CPR30-LIKE"/>
    <property type="match status" value="1"/>
</dbReference>
<dbReference type="NCBIfam" id="TIGR01640">
    <property type="entry name" value="F_box_assoc_1"/>
    <property type="match status" value="1"/>
</dbReference>
<organism evidence="2 3">
    <name type="scientific">Trifolium pratense</name>
    <name type="common">Red clover</name>
    <dbReference type="NCBI Taxonomy" id="57577"/>
    <lineage>
        <taxon>Eukaryota</taxon>
        <taxon>Viridiplantae</taxon>
        <taxon>Streptophyta</taxon>
        <taxon>Embryophyta</taxon>
        <taxon>Tracheophyta</taxon>
        <taxon>Spermatophyta</taxon>
        <taxon>Magnoliopsida</taxon>
        <taxon>eudicotyledons</taxon>
        <taxon>Gunneridae</taxon>
        <taxon>Pentapetalae</taxon>
        <taxon>rosids</taxon>
        <taxon>fabids</taxon>
        <taxon>Fabales</taxon>
        <taxon>Fabaceae</taxon>
        <taxon>Papilionoideae</taxon>
        <taxon>50 kb inversion clade</taxon>
        <taxon>NPAAA clade</taxon>
        <taxon>Hologalegina</taxon>
        <taxon>IRL clade</taxon>
        <taxon>Trifolieae</taxon>
        <taxon>Trifolium</taxon>
    </lineage>
</organism>
<evidence type="ECO:0000313" key="3">
    <source>
        <dbReference type="Proteomes" id="UP000236291"/>
    </source>
</evidence>
<reference evidence="2 3" key="2">
    <citation type="journal article" date="2017" name="Front. Plant Sci.">
        <title>Gene Classification and Mining of Molecular Markers Useful in Red Clover (Trifolium pratense) Breeding.</title>
        <authorList>
            <person name="Istvanek J."/>
            <person name="Dluhosova J."/>
            <person name="Dluhos P."/>
            <person name="Patkova L."/>
            <person name="Nedelnik J."/>
            <person name="Repkova J."/>
        </authorList>
    </citation>
    <scope>NUCLEOTIDE SEQUENCE [LARGE SCALE GENOMIC DNA]</scope>
    <source>
        <strain evidence="3">cv. Tatra</strain>
        <tissue evidence="2">Young leaves</tissue>
    </source>
</reference>
<dbReference type="InterPro" id="IPR017451">
    <property type="entry name" value="F-box-assoc_interact_dom"/>
</dbReference>
<dbReference type="InterPro" id="IPR050796">
    <property type="entry name" value="SCF_F-box_component"/>
</dbReference>
<dbReference type="PANTHER" id="PTHR31672">
    <property type="entry name" value="BNACNNG10540D PROTEIN"/>
    <property type="match status" value="1"/>
</dbReference>
<dbReference type="InterPro" id="IPR036047">
    <property type="entry name" value="F-box-like_dom_sf"/>
</dbReference>
<dbReference type="Gene3D" id="1.20.1280.50">
    <property type="match status" value="1"/>
</dbReference>
<protein>
    <submittedName>
        <fullName evidence="2">F-box protein</fullName>
    </submittedName>
</protein>
<reference evidence="2 3" key="1">
    <citation type="journal article" date="2014" name="Am. J. Bot.">
        <title>Genome assembly and annotation for red clover (Trifolium pratense; Fabaceae).</title>
        <authorList>
            <person name="Istvanek J."/>
            <person name="Jaros M."/>
            <person name="Krenek A."/>
            <person name="Repkova J."/>
        </authorList>
    </citation>
    <scope>NUCLEOTIDE SEQUENCE [LARGE SCALE GENOMIC DNA]</scope>
    <source>
        <strain evidence="3">cv. Tatra</strain>
        <tissue evidence="2">Young leaves</tissue>
    </source>
</reference>
<dbReference type="SUPFAM" id="SSF81383">
    <property type="entry name" value="F-box domain"/>
    <property type="match status" value="1"/>
</dbReference>
<dbReference type="STRING" id="57577.A0A2K3MZP6"/>
<feature type="domain" description="F-box associated beta-propeller type 1" evidence="1">
    <location>
        <begin position="102"/>
        <end position="367"/>
    </location>
</feature>
<dbReference type="InterPro" id="IPR006527">
    <property type="entry name" value="F-box-assoc_dom_typ1"/>
</dbReference>
<sequence length="398" mass="45982">MASTNEKVISSYIPDEISYSILSKLPLKSLKRFKCVQKSWSLLCENHHFMNMFLNRFLSYNDPTSLILLRVLENINVTCEEVFYSFSGERFENKVKLDWSSSLENHFEITGLFGQHLNGTLCLYGDYGEIVLLNPTTQTMKPLPASEAQSVELSIPDEAFGYVDLQVEYCLVHGFGYEPVINDYKVIRILIYNLQSSAQSDADWLSDTNFNPVWEIYSLRSNSWRKLHVNMPYTWECTDGAQVYMDGVCHWFCRSYRNVGPCLVSFYLRNEEFLVTLIPSDIDNCFDFDVQPSWINLAVLNEYIALISYHKETTTFHISILSEFGMKESWTKLLIVGPLSCVQRPITVGTKGEIFFIRKDAELVWLDLSTQMIAEVGYKEREALITELIVYKESILPN</sequence>
<dbReference type="Proteomes" id="UP000236291">
    <property type="component" value="Unassembled WGS sequence"/>
</dbReference>
<accession>A0A2K3MZP6</accession>
<dbReference type="ExpressionAtlas" id="A0A2K3MZP6">
    <property type="expression patterns" value="baseline"/>
</dbReference>
<proteinExistence type="predicted"/>
<dbReference type="Pfam" id="PF07734">
    <property type="entry name" value="FBA_1"/>
    <property type="match status" value="1"/>
</dbReference>
<name>A0A2K3MZP6_TRIPR</name>